<accession>A0ACC0BYB8</accession>
<reference evidence="2" key="1">
    <citation type="journal article" date="2023" name="Nat. Plants">
        <title>Single-cell RNA sequencing provides a high-resolution roadmap for understanding the multicellular compartmentation of specialized metabolism.</title>
        <authorList>
            <person name="Sun S."/>
            <person name="Shen X."/>
            <person name="Li Y."/>
            <person name="Li Y."/>
            <person name="Wang S."/>
            <person name="Li R."/>
            <person name="Zhang H."/>
            <person name="Shen G."/>
            <person name="Guo B."/>
            <person name="Wei J."/>
            <person name="Xu J."/>
            <person name="St-Pierre B."/>
            <person name="Chen S."/>
            <person name="Sun C."/>
        </authorList>
    </citation>
    <scope>NUCLEOTIDE SEQUENCE [LARGE SCALE GENOMIC DNA]</scope>
</reference>
<organism evidence="1 2">
    <name type="scientific">Catharanthus roseus</name>
    <name type="common">Madagascar periwinkle</name>
    <name type="synonym">Vinca rosea</name>
    <dbReference type="NCBI Taxonomy" id="4058"/>
    <lineage>
        <taxon>Eukaryota</taxon>
        <taxon>Viridiplantae</taxon>
        <taxon>Streptophyta</taxon>
        <taxon>Embryophyta</taxon>
        <taxon>Tracheophyta</taxon>
        <taxon>Spermatophyta</taxon>
        <taxon>Magnoliopsida</taxon>
        <taxon>eudicotyledons</taxon>
        <taxon>Gunneridae</taxon>
        <taxon>Pentapetalae</taxon>
        <taxon>asterids</taxon>
        <taxon>lamiids</taxon>
        <taxon>Gentianales</taxon>
        <taxon>Apocynaceae</taxon>
        <taxon>Rauvolfioideae</taxon>
        <taxon>Vinceae</taxon>
        <taxon>Catharanthinae</taxon>
        <taxon>Catharanthus</taxon>
    </lineage>
</organism>
<dbReference type="Proteomes" id="UP001060085">
    <property type="component" value="Linkage Group LG02"/>
</dbReference>
<gene>
    <name evidence="1" type="ORF">M9H77_08569</name>
</gene>
<proteinExistence type="predicted"/>
<sequence>MLDQISTGPILKFRECRSLIKGVLCSVLPEDPGAPLTSPPEHAVMKGRRKTNSTKRDKSYWEQVSIEHRKIGKSSGSGSSSGSGFGSGSGSSSHGRGRPPRAPRGRSRGRSSGQSSLSSGINPSTPSTFPYIDAFSGFIYEFIQNWKNVVGDGIGSTTLLLLYSNSTSPAGILCIDGYPLTPLHVQWQYHRDIQVSGWPEPYYERIADWVRRHRAEVPPRDPIYVISISVDL</sequence>
<protein>
    <submittedName>
        <fullName evidence="1">Uncharacterized protein</fullName>
    </submittedName>
</protein>
<keyword evidence="2" id="KW-1185">Reference proteome</keyword>
<evidence type="ECO:0000313" key="1">
    <source>
        <dbReference type="EMBL" id="KAI5677619.1"/>
    </source>
</evidence>
<comment type="caution">
    <text evidence="1">The sequence shown here is derived from an EMBL/GenBank/DDBJ whole genome shotgun (WGS) entry which is preliminary data.</text>
</comment>
<name>A0ACC0BYB8_CATRO</name>
<evidence type="ECO:0000313" key="2">
    <source>
        <dbReference type="Proteomes" id="UP001060085"/>
    </source>
</evidence>
<dbReference type="EMBL" id="CM044702">
    <property type="protein sequence ID" value="KAI5677619.1"/>
    <property type="molecule type" value="Genomic_DNA"/>
</dbReference>